<reference evidence="3 4" key="1">
    <citation type="journal article" date="2014" name="Int. J. Syst. Evol. Microbiol.">
        <title>Complete genome sequence of Corynebacterium casei LMG S-19264T (=DSM 44701T), isolated from a smear-ripened cheese.</title>
        <authorList>
            <consortium name="US DOE Joint Genome Institute (JGI-PGF)"/>
            <person name="Walter F."/>
            <person name="Albersmeier A."/>
            <person name="Kalinowski J."/>
            <person name="Ruckert C."/>
        </authorList>
    </citation>
    <scope>NUCLEOTIDE SEQUENCE [LARGE SCALE GENOMIC DNA]</scope>
    <source>
        <strain evidence="3 4">CGMCC 1.15286</strain>
    </source>
</reference>
<feature type="transmembrane region" description="Helical" evidence="1">
    <location>
        <begin position="52"/>
        <end position="72"/>
    </location>
</feature>
<protein>
    <recommendedName>
        <fullName evidence="2">CAAX prenyl protease 2/Lysostaphin resistance protein A-like domain-containing protein</fullName>
    </recommendedName>
</protein>
<comment type="caution">
    <text evidence="3">The sequence shown here is derived from an EMBL/GenBank/DDBJ whole genome shotgun (WGS) entry which is preliminary data.</text>
</comment>
<dbReference type="GO" id="GO:0004175">
    <property type="term" value="F:endopeptidase activity"/>
    <property type="evidence" value="ECO:0007669"/>
    <property type="project" value="UniProtKB-ARBA"/>
</dbReference>
<dbReference type="GO" id="GO:0080120">
    <property type="term" value="P:CAAX-box protein maturation"/>
    <property type="evidence" value="ECO:0007669"/>
    <property type="project" value="UniProtKB-ARBA"/>
</dbReference>
<gene>
    <name evidence="3" type="ORF">GCM10010918_57720</name>
</gene>
<feature type="transmembrane region" description="Helical" evidence="1">
    <location>
        <begin position="12"/>
        <end position="32"/>
    </location>
</feature>
<feature type="transmembrane region" description="Helical" evidence="1">
    <location>
        <begin position="160"/>
        <end position="178"/>
    </location>
</feature>
<feature type="transmembrane region" description="Helical" evidence="1">
    <location>
        <begin position="92"/>
        <end position="117"/>
    </location>
</feature>
<feature type="domain" description="CAAX prenyl protease 2/Lysostaphin resistance protein A-like" evidence="2">
    <location>
        <begin position="129"/>
        <end position="223"/>
    </location>
</feature>
<dbReference type="RefSeq" id="WP_188893128.1">
    <property type="nucleotide sequence ID" value="NZ_BMHY01000028.1"/>
</dbReference>
<dbReference type="PANTHER" id="PTHR39430:SF1">
    <property type="entry name" value="PROTEASE"/>
    <property type="match status" value="1"/>
</dbReference>
<name>A0A917HVR7_9BACL</name>
<dbReference type="PANTHER" id="PTHR39430">
    <property type="entry name" value="MEMBRANE-ASSOCIATED PROTEASE-RELATED"/>
    <property type="match status" value="1"/>
</dbReference>
<keyword evidence="1" id="KW-0472">Membrane</keyword>
<evidence type="ECO:0000313" key="3">
    <source>
        <dbReference type="EMBL" id="GGG91072.1"/>
    </source>
</evidence>
<keyword evidence="1" id="KW-1133">Transmembrane helix</keyword>
<evidence type="ECO:0000256" key="1">
    <source>
        <dbReference type="SAM" id="Phobius"/>
    </source>
</evidence>
<proteinExistence type="predicted"/>
<keyword evidence="4" id="KW-1185">Reference proteome</keyword>
<keyword evidence="1" id="KW-0812">Transmembrane</keyword>
<accession>A0A917HVR7</accession>
<evidence type="ECO:0000313" key="4">
    <source>
        <dbReference type="Proteomes" id="UP000600247"/>
    </source>
</evidence>
<dbReference type="EMBL" id="BMHY01000028">
    <property type="protein sequence ID" value="GGG91072.1"/>
    <property type="molecule type" value="Genomic_DNA"/>
</dbReference>
<organism evidence="3 4">
    <name type="scientific">Paenibacillus radicis</name>
    <name type="common">ex Gao et al. 2016</name>
    <dbReference type="NCBI Taxonomy" id="1737354"/>
    <lineage>
        <taxon>Bacteria</taxon>
        <taxon>Bacillati</taxon>
        <taxon>Bacillota</taxon>
        <taxon>Bacilli</taxon>
        <taxon>Bacillales</taxon>
        <taxon>Paenibacillaceae</taxon>
        <taxon>Paenibacillus</taxon>
    </lineage>
</organism>
<dbReference type="Proteomes" id="UP000600247">
    <property type="component" value="Unassembled WGS sequence"/>
</dbReference>
<sequence>MKTFAAVAGKIALSFIVVLLVSVIVGIVYTIIVVASGTGVEDIESASQNSLWIQIIQTILFIASALGMYALFERKKKWALGLRQQDGGVMLVHGLLAGILLISLSAVLIWAFGGISWTSGEWNSQLTKALLKGLLLFIFVAVSEEVYSRGYVQGLIRYHYGSKAAIIVTSLLFALLHSMNPGIFESPLPIINLILAGVIFGIARELTGGLWWPIGMHLTWNYLQGNIYGFNVSGTIMDDSILYATDKGPAWLSGASFGIEGSLISIIMLLAGITAVYFLYRRKSRA</sequence>
<evidence type="ECO:0000259" key="2">
    <source>
        <dbReference type="Pfam" id="PF02517"/>
    </source>
</evidence>
<feature type="transmembrane region" description="Helical" evidence="1">
    <location>
        <begin position="257"/>
        <end position="280"/>
    </location>
</feature>
<feature type="transmembrane region" description="Helical" evidence="1">
    <location>
        <begin position="129"/>
        <end position="148"/>
    </location>
</feature>
<dbReference type="AlphaFoldDB" id="A0A917HVR7"/>
<dbReference type="InterPro" id="IPR003675">
    <property type="entry name" value="Rce1/LyrA-like_dom"/>
</dbReference>
<feature type="transmembrane region" description="Helical" evidence="1">
    <location>
        <begin position="190"/>
        <end position="214"/>
    </location>
</feature>
<dbReference type="Pfam" id="PF02517">
    <property type="entry name" value="Rce1-like"/>
    <property type="match status" value="1"/>
</dbReference>